<proteinExistence type="predicted"/>
<evidence type="ECO:0000313" key="1">
    <source>
        <dbReference type="EMBL" id="WNM58808.1"/>
    </source>
</evidence>
<protein>
    <submittedName>
        <fullName evidence="1">Uncharacterized protein</fullName>
    </submittedName>
</protein>
<reference evidence="1 2" key="1">
    <citation type="submission" date="2023-01" db="EMBL/GenBank/DDBJ databases">
        <title>Cultivation and genomic characterization of new, ubiquitous marine nitrite-oxidizing bacteria from the Nitrospirales.</title>
        <authorList>
            <person name="Mueller A.J."/>
            <person name="Daebeler A."/>
            <person name="Herbold C.W."/>
            <person name="Kirkegaard R.H."/>
            <person name="Daims H."/>
        </authorList>
    </citation>
    <scope>NUCLEOTIDE SEQUENCE [LARGE SCALE GENOMIC DNA]</scope>
    <source>
        <strain evidence="1 2">VA</strain>
    </source>
</reference>
<keyword evidence="2" id="KW-1185">Reference proteome</keyword>
<name>A0AA96GBM7_9BACT</name>
<gene>
    <name evidence="1" type="ORF">PP769_03295</name>
</gene>
<sequence>MPQENNFQHANYLKSDPRVRVGYRTFQPGTVDSPSWSQGMSSVGEQMAQSQVKGILFLNGLPFMDLFGAARLDEVGGLKRGYSRGISGLESLLALLRPTTNGICLPDDPIHPPVANDEPTYGTVDLLAQGAGNFSSSYVGKFELALSQGSGQSIPCRRYLWSSINHHVGRVEAAMHLLMYLRNWVSRLDLTKDDRLLIVGHGHAGQVLALLSNILAPGESEMRGRVFEILANYWQGIPSVDRSVEQLESLYGLVMDQTALRGATVDVVTLGTPVRYGWDTDGIGHLLHFVNHREIRTDGKRWLAKMELPQIAWEMPYQTGGDYVQQLAVAGTDMVPNNPESEQANVDFREIFEPYDGFERWLECTRRGTRCANDGQCLLVEYGVQAEESPRQHLFGHACYTQSRAMLFLATEIAQAFYSPKSH</sequence>
<dbReference type="AlphaFoldDB" id="A0AA96GBM7"/>
<organism evidence="1 2">
    <name type="scientific">Candidatus Nitrospira allomarina</name>
    <dbReference type="NCBI Taxonomy" id="3020900"/>
    <lineage>
        <taxon>Bacteria</taxon>
        <taxon>Pseudomonadati</taxon>
        <taxon>Nitrospirota</taxon>
        <taxon>Nitrospiria</taxon>
        <taxon>Nitrospirales</taxon>
        <taxon>Nitrospiraceae</taxon>
        <taxon>Nitrospira</taxon>
    </lineage>
</organism>
<dbReference type="RefSeq" id="WP_312645171.1">
    <property type="nucleotide sequence ID" value="NZ_CP116967.1"/>
</dbReference>
<dbReference type="KEGG" id="nall:PP769_03295"/>
<evidence type="ECO:0000313" key="2">
    <source>
        <dbReference type="Proteomes" id="UP001302719"/>
    </source>
</evidence>
<accession>A0AA96GBM7</accession>
<dbReference type="Proteomes" id="UP001302719">
    <property type="component" value="Chromosome"/>
</dbReference>
<dbReference type="EMBL" id="CP116967">
    <property type="protein sequence ID" value="WNM58808.1"/>
    <property type="molecule type" value="Genomic_DNA"/>
</dbReference>